<protein>
    <submittedName>
        <fullName evidence="3">Uncharacterized protein</fullName>
    </submittedName>
</protein>
<dbReference type="Proteomes" id="UP000277871">
    <property type="component" value="Unassembled WGS sequence"/>
</dbReference>
<dbReference type="EMBL" id="RDEX01000003">
    <property type="protein sequence ID" value="RLY91631.1"/>
    <property type="molecule type" value="Genomic_DNA"/>
</dbReference>
<feature type="compositionally biased region" description="Low complexity" evidence="1">
    <location>
        <begin position="187"/>
        <end position="199"/>
    </location>
</feature>
<accession>A0A3L9KZC2</accession>
<keyword evidence="2" id="KW-1133">Transmembrane helix</keyword>
<gene>
    <name evidence="3" type="ORF">EAE32_10360</name>
</gene>
<feature type="transmembrane region" description="Helical" evidence="2">
    <location>
        <begin position="82"/>
        <end position="106"/>
    </location>
</feature>
<reference evidence="3 4" key="1">
    <citation type="submission" date="2018-10" db="EMBL/GenBank/DDBJ databases">
        <title>Kocuria tytonicola, new bacteria from the preen glands of American barn owls (Tyto furcata).</title>
        <authorList>
            <person name="Braun M.S."/>
            <person name="Wang E."/>
            <person name="Zimmermann S."/>
            <person name="Boutin S."/>
            <person name="Wagner H."/>
            <person name="Wink M."/>
        </authorList>
    </citation>
    <scope>NUCLEOTIDE SEQUENCE [LARGE SCALE GENOMIC DNA]</scope>
    <source>
        <strain evidence="3 4">473</strain>
    </source>
</reference>
<evidence type="ECO:0000313" key="4">
    <source>
        <dbReference type="Proteomes" id="UP000277871"/>
    </source>
</evidence>
<evidence type="ECO:0000256" key="1">
    <source>
        <dbReference type="SAM" id="MobiDB-lite"/>
    </source>
</evidence>
<evidence type="ECO:0000313" key="3">
    <source>
        <dbReference type="EMBL" id="RLY91631.1"/>
    </source>
</evidence>
<feature type="transmembrane region" description="Helical" evidence="2">
    <location>
        <begin position="118"/>
        <end position="142"/>
    </location>
</feature>
<feature type="region of interest" description="Disordered" evidence="1">
    <location>
        <begin position="175"/>
        <end position="251"/>
    </location>
</feature>
<name>A0A3L9KZC2_9MICC</name>
<keyword evidence="4" id="KW-1185">Reference proteome</keyword>
<keyword evidence="2" id="KW-0472">Membrane</keyword>
<comment type="caution">
    <text evidence="3">The sequence shown here is derived from an EMBL/GenBank/DDBJ whole genome shotgun (WGS) entry which is preliminary data.</text>
</comment>
<keyword evidence="2" id="KW-0812">Transmembrane</keyword>
<organism evidence="3 4">
    <name type="scientific">Kocuria tytonicola</name>
    <dbReference type="NCBI Taxonomy" id="2055946"/>
    <lineage>
        <taxon>Bacteria</taxon>
        <taxon>Bacillati</taxon>
        <taxon>Actinomycetota</taxon>
        <taxon>Actinomycetes</taxon>
        <taxon>Micrococcales</taxon>
        <taxon>Micrococcaceae</taxon>
        <taxon>Kocuria</taxon>
    </lineage>
</organism>
<dbReference type="AlphaFoldDB" id="A0A3L9KZC2"/>
<dbReference type="RefSeq" id="WP_121865106.1">
    <property type="nucleotide sequence ID" value="NZ_RDEX01000003.1"/>
</dbReference>
<feature type="region of interest" description="Disordered" evidence="1">
    <location>
        <begin position="1"/>
        <end position="24"/>
    </location>
</feature>
<evidence type="ECO:0000256" key="2">
    <source>
        <dbReference type="SAM" id="Phobius"/>
    </source>
</evidence>
<proteinExistence type="predicted"/>
<sequence length="319" mass="33910">MRSPRPLPARPDDHDDGPPAGSRYQRLDSAAVRGSAATLQRRVYARFPRRSLWEVGGELIALVDEVVEGGGISRRRIRSARLLSRLGVLAVLLVFGTAIALAAASIWSNPESLGPVDWLPLLETVVNDLVFAGIAIFFLIAVPQRMERARVLRVLHRLRSLAHVIDMHQLVKVPERLPGSAPGTGGTTSPAHPRQAGAGPARGGGAAASSGAEDPGTASPDTSGGRRAAPSVSADLAGTESPATGDERGGELQMTRSEMTQYLDYCTEMLSLVGETAALFAEDTTDGDVLDAVEGIETLTSDMARKVWQKIAIIQEQVR</sequence>